<keyword evidence="3" id="KW-1185">Reference proteome</keyword>
<protein>
    <submittedName>
        <fullName evidence="2">Uncharacterized protein</fullName>
    </submittedName>
</protein>
<accession>A0A1Y2DYA0</accession>
<dbReference type="Proteomes" id="UP000193920">
    <property type="component" value="Unassembled WGS sequence"/>
</dbReference>
<sequence>MVDLLSEPMISTTKASVSLICSKDGKGNLCPAAEVSLQGKIIDSEAINQTCQSKKCISALSDMLKSSLDNIDAIQYLSFTTINDVDKSEACLSQAVDETETETFSPNMSIILLYTLGVLIILNIILFLYINKNKI</sequence>
<evidence type="ECO:0000256" key="1">
    <source>
        <dbReference type="SAM" id="Phobius"/>
    </source>
</evidence>
<name>A0A1Y2DYA0_9FUNG</name>
<feature type="transmembrane region" description="Helical" evidence="1">
    <location>
        <begin position="111"/>
        <end position="130"/>
    </location>
</feature>
<proteinExistence type="predicted"/>
<evidence type="ECO:0000313" key="3">
    <source>
        <dbReference type="Proteomes" id="UP000193920"/>
    </source>
</evidence>
<keyword evidence="1" id="KW-0472">Membrane</keyword>
<keyword evidence="1" id="KW-1133">Transmembrane helix</keyword>
<reference evidence="2 3" key="1">
    <citation type="submission" date="2016-08" db="EMBL/GenBank/DDBJ databases">
        <title>A Parts List for Fungal Cellulosomes Revealed by Comparative Genomics.</title>
        <authorList>
            <consortium name="DOE Joint Genome Institute"/>
            <person name="Haitjema C.H."/>
            <person name="Gilmore S.P."/>
            <person name="Henske J.K."/>
            <person name="Solomon K.V."/>
            <person name="De Groot R."/>
            <person name="Kuo A."/>
            <person name="Mondo S.J."/>
            <person name="Salamov A.A."/>
            <person name="Labutti K."/>
            <person name="Zhao Z."/>
            <person name="Chiniquy J."/>
            <person name="Barry K."/>
            <person name="Brewer H.M."/>
            <person name="Purvine S.O."/>
            <person name="Wright A.T."/>
            <person name="Boxma B."/>
            <person name="Van Alen T."/>
            <person name="Hackstein J.H."/>
            <person name="Baker S.E."/>
            <person name="Grigoriev I.V."/>
            <person name="O'Malley M.A."/>
        </authorList>
    </citation>
    <scope>NUCLEOTIDE SEQUENCE [LARGE SCALE GENOMIC DNA]</scope>
    <source>
        <strain evidence="2 3">G1</strain>
    </source>
</reference>
<evidence type="ECO:0000313" key="2">
    <source>
        <dbReference type="EMBL" id="ORY63615.1"/>
    </source>
</evidence>
<dbReference type="EMBL" id="MCOG01000056">
    <property type="protein sequence ID" value="ORY63615.1"/>
    <property type="molecule type" value="Genomic_DNA"/>
</dbReference>
<organism evidence="2 3">
    <name type="scientific">Neocallimastix californiae</name>
    <dbReference type="NCBI Taxonomy" id="1754190"/>
    <lineage>
        <taxon>Eukaryota</taxon>
        <taxon>Fungi</taxon>
        <taxon>Fungi incertae sedis</taxon>
        <taxon>Chytridiomycota</taxon>
        <taxon>Chytridiomycota incertae sedis</taxon>
        <taxon>Neocallimastigomycetes</taxon>
        <taxon>Neocallimastigales</taxon>
        <taxon>Neocallimastigaceae</taxon>
        <taxon>Neocallimastix</taxon>
    </lineage>
</organism>
<dbReference type="AlphaFoldDB" id="A0A1Y2DYA0"/>
<comment type="caution">
    <text evidence="2">The sequence shown here is derived from an EMBL/GenBank/DDBJ whole genome shotgun (WGS) entry which is preliminary data.</text>
</comment>
<keyword evidence="1" id="KW-0812">Transmembrane</keyword>
<gene>
    <name evidence="2" type="ORF">LY90DRAFT_700959</name>
</gene>